<evidence type="ECO:0000256" key="2">
    <source>
        <dbReference type="ARBA" id="ARBA00022737"/>
    </source>
</evidence>
<dbReference type="SUPFAM" id="SSF55383">
    <property type="entry name" value="Copper amine oxidase, domain N"/>
    <property type="match status" value="1"/>
</dbReference>
<protein>
    <recommendedName>
        <fullName evidence="4">Copper amine oxidase-like N-terminal domain-containing protein</fullName>
    </recommendedName>
</protein>
<dbReference type="PANTHER" id="PTHR46652:SF3">
    <property type="entry name" value="LEUCINE-RICH REPEAT-CONTAINING PROTEIN 9"/>
    <property type="match status" value="1"/>
</dbReference>
<dbReference type="SMART" id="SM00365">
    <property type="entry name" value="LRR_SD22"/>
    <property type="match status" value="4"/>
</dbReference>
<keyword evidence="3" id="KW-0732">Signal</keyword>
<evidence type="ECO:0000313" key="5">
    <source>
        <dbReference type="EMBL" id="TDF94116.1"/>
    </source>
</evidence>
<sequence length="492" mass="55030">MLVHALRRPIMLCIMLMLLLPASSIWAESVITDSNLAKAILLELHESANHDLKQEDLKKLTSLYPKSKDSNGKITSLQGLEHATNLKSLMLPGQGLSDIKPIGELNQLIWLALDGNEIDNLAPVSGLTNLKNLNVNNNRIQSLQPLEKLSILTDLYASNNQIQSIEPLKNHPELEYLSLANNQIQDIAALETIPNLKSVVLKNNPLNEQASQTIEILRQRGVAVDGIKPMEKPETNDIHVTLDELPVQFEVPPFISDGKTFVPFRPIFEKLGLKITWLGDSKTIIGEKEGVSIQIHIDELNAEVNGQPVQLTEPPKLISGTTFVPLRFVAESVGSKVEWDGSSRMVTIKSKHSFVSSDGTFRVTAFGNWVQTGGTQESVMLRIEGGSFNAFMVNVFPKQEGVELNQFYENIMEQNWGDDEADRLEETEVIFQGLPAKQAVFNFAAYKQVFTIFLFEANNHFYLITTMAKKADLKVQQEELAQIRDSFEFIEP</sequence>
<dbReference type="PANTHER" id="PTHR46652">
    <property type="entry name" value="LEUCINE-RICH REPEAT AND IQ DOMAIN-CONTAINING PROTEIN 1-RELATED"/>
    <property type="match status" value="1"/>
</dbReference>
<dbReference type="InterPro" id="IPR012854">
    <property type="entry name" value="Cu_amine_oxidase-like_N"/>
</dbReference>
<reference evidence="5 6" key="1">
    <citation type="submission" date="2019-03" db="EMBL/GenBank/DDBJ databases">
        <title>This is whole genome sequence of Paenibacillus sp MS74 strain.</title>
        <authorList>
            <person name="Trinh H.N."/>
        </authorList>
    </citation>
    <scope>NUCLEOTIDE SEQUENCE [LARGE SCALE GENOMIC DNA]</scope>
    <source>
        <strain evidence="5 6">MS74</strain>
    </source>
</reference>
<feature type="chain" id="PRO_5020663479" description="Copper amine oxidase-like N-terminal domain-containing protein" evidence="3">
    <location>
        <begin position="28"/>
        <end position="492"/>
    </location>
</feature>
<evidence type="ECO:0000259" key="4">
    <source>
        <dbReference type="Pfam" id="PF07833"/>
    </source>
</evidence>
<dbReference type="Gene3D" id="3.30.457.10">
    <property type="entry name" value="Copper amine oxidase-like, N-terminal domain"/>
    <property type="match status" value="1"/>
</dbReference>
<accession>A0A4R5KFQ5</accession>
<dbReference type="Pfam" id="PF07833">
    <property type="entry name" value="Cu_amine_oxidN1"/>
    <property type="match status" value="1"/>
</dbReference>
<dbReference type="AlphaFoldDB" id="A0A4R5KFQ5"/>
<name>A0A4R5KFQ5_9BACL</name>
<dbReference type="Proteomes" id="UP000295636">
    <property type="component" value="Unassembled WGS sequence"/>
</dbReference>
<dbReference type="InterPro" id="IPR050836">
    <property type="entry name" value="SDS22/Internalin_LRR"/>
</dbReference>
<dbReference type="Pfam" id="PF12799">
    <property type="entry name" value="LRR_4"/>
    <property type="match status" value="1"/>
</dbReference>
<dbReference type="PROSITE" id="PS51450">
    <property type="entry name" value="LRR"/>
    <property type="match status" value="3"/>
</dbReference>
<dbReference type="InterPro" id="IPR036582">
    <property type="entry name" value="Mao_N_sf"/>
</dbReference>
<evidence type="ECO:0000313" key="6">
    <source>
        <dbReference type="Proteomes" id="UP000295636"/>
    </source>
</evidence>
<keyword evidence="1" id="KW-0433">Leucine-rich repeat</keyword>
<evidence type="ECO:0000256" key="3">
    <source>
        <dbReference type="SAM" id="SignalP"/>
    </source>
</evidence>
<keyword evidence="6" id="KW-1185">Reference proteome</keyword>
<dbReference type="OrthoDB" id="2680104at2"/>
<feature type="signal peptide" evidence="3">
    <location>
        <begin position="1"/>
        <end position="27"/>
    </location>
</feature>
<dbReference type="InterPro" id="IPR025875">
    <property type="entry name" value="Leu-rich_rpt_4"/>
</dbReference>
<dbReference type="Gene3D" id="3.40.1000.10">
    <property type="entry name" value="Mog1/PsbP, alpha/beta/alpha sandwich"/>
    <property type="match status" value="1"/>
</dbReference>
<dbReference type="Gene3D" id="3.80.10.10">
    <property type="entry name" value="Ribonuclease Inhibitor"/>
    <property type="match status" value="1"/>
</dbReference>
<dbReference type="SUPFAM" id="SSF52075">
    <property type="entry name" value="Outer arm dynein light chain 1"/>
    <property type="match status" value="1"/>
</dbReference>
<proteinExistence type="predicted"/>
<dbReference type="InterPro" id="IPR001611">
    <property type="entry name" value="Leu-rich_rpt"/>
</dbReference>
<keyword evidence="2" id="KW-0677">Repeat</keyword>
<organism evidence="5 6">
    <name type="scientific">Paenibacillus piri</name>
    <dbReference type="NCBI Taxonomy" id="2547395"/>
    <lineage>
        <taxon>Bacteria</taxon>
        <taxon>Bacillati</taxon>
        <taxon>Bacillota</taxon>
        <taxon>Bacilli</taxon>
        <taxon>Bacillales</taxon>
        <taxon>Paenibacillaceae</taxon>
        <taxon>Paenibacillus</taxon>
    </lineage>
</organism>
<feature type="domain" description="Copper amine oxidase-like N-terminal" evidence="4">
    <location>
        <begin position="244"/>
        <end position="348"/>
    </location>
</feature>
<dbReference type="InterPro" id="IPR032675">
    <property type="entry name" value="LRR_dom_sf"/>
</dbReference>
<dbReference type="RefSeq" id="WP_133233234.1">
    <property type="nucleotide sequence ID" value="NZ_SMRT01000014.1"/>
</dbReference>
<dbReference type="EMBL" id="SMRT01000014">
    <property type="protein sequence ID" value="TDF94116.1"/>
    <property type="molecule type" value="Genomic_DNA"/>
</dbReference>
<evidence type="ECO:0000256" key="1">
    <source>
        <dbReference type="ARBA" id="ARBA00022614"/>
    </source>
</evidence>
<comment type="caution">
    <text evidence="5">The sequence shown here is derived from an EMBL/GenBank/DDBJ whole genome shotgun (WGS) entry which is preliminary data.</text>
</comment>
<gene>
    <name evidence="5" type="ORF">E1757_24820</name>
</gene>